<organism evidence="2 3">
    <name type="scientific">Streptomyces jumonjinensis</name>
    <dbReference type="NCBI Taxonomy" id="1945"/>
    <lineage>
        <taxon>Bacteria</taxon>
        <taxon>Bacillati</taxon>
        <taxon>Actinomycetota</taxon>
        <taxon>Actinomycetes</taxon>
        <taxon>Kitasatosporales</taxon>
        <taxon>Streptomycetaceae</taxon>
        <taxon>Streptomyces</taxon>
    </lineage>
</organism>
<sequence length="306" mass="34762">MPHMTAYADPRFRPTLWPGTPVPLPELTPLAGARADGDWIVWDIGNPMDFEQETACLPEDFYMRELMEADPRDLVTVAGWMSRYGHLGDIDSGSWDEEELQRLRDLEDREHPRFGPWSIHGDLVQFHVSEAQEAIATWLSLRRPGGLDDLVEMDVTEERLAQEQEANSDHDQSYPRDLDDLRSILLWLRLAQLRGALGSGLAPFSVGLNTLTERRPSVLSVAFLQLYNHLAEKATIRECANETCRRAYVRQRGRAEYGQNRTTGTKYCTRECARAQAQREHRRRRRAAAAAPPDPSRAGTNRGGRA</sequence>
<accession>A0A646KSD3</accession>
<evidence type="ECO:0008006" key="4">
    <source>
        <dbReference type="Google" id="ProtNLM"/>
    </source>
</evidence>
<feature type="region of interest" description="Disordered" evidence="1">
    <location>
        <begin position="274"/>
        <end position="306"/>
    </location>
</feature>
<protein>
    <recommendedName>
        <fullName evidence="4">CGNR zinc finger domain-containing protein</fullName>
    </recommendedName>
</protein>
<gene>
    <name evidence="2" type="ORF">FF041_35100</name>
</gene>
<keyword evidence="3" id="KW-1185">Reference proteome</keyword>
<evidence type="ECO:0000256" key="1">
    <source>
        <dbReference type="SAM" id="MobiDB-lite"/>
    </source>
</evidence>
<comment type="caution">
    <text evidence="2">The sequence shown here is derived from an EMBL/GenBank/DDBJ whole genome shotgun (WGS) entry which is preliminary data.</text>
</comment>
<dbReference type="Proteomes" id="UP000419138">
    <property type="component" value="Unassembled WGS sequence"/>
</dbReference>
<name>A0A646KSD3_STRJU</name>
<dbReference type="AlphaFoldDB" id="A0A646KSD3"/>
<evidence type="ECO:0000313" key="3">
    <source>
        <dbReference type="Proteomes" id="UP000419138"/>
    </source>
</evidence>
<dbReference type="OrthoDB" id="4096627at2"/>
<evidence type="ECO:0000313" key="2">
    <source>
        <dbReference type="EMBL" id="MQT05163.1"/>
    </source>
</evidence>
<reference evidence="2 3" key="1">
    <citation type="submission" date="2019-05" db="EMBL/GenBank/DDBJ databases">
        <title>Comparative genomics and metabolomics analyses of clavulanic acid producing Streptomyces species provides insight into specialized metabolism and evolution of beta-lactam biosynthetic gene clusters.</title>
        <authorList>
            <person name="Moore M.A."/>
            <person name="Cruz-Morales P."/>
            <person name="Barona Gomez F."/>
            <person name="Kapil T."/>
        </authorList>
    </citation>
    <scope>NUCLEOTIDE SEQUENCE [LARGE SCALE GENOMIC DNA]</scope>
    <source>
        <strain evidence="2 3">NRRL 5741</strain>
    </source>
</reference>
<dbReference type="EMBL" id="VCLA01000199">
    <property type="protein sequence ID" value="MQT05163.1"/>
    <property type="molecule type" value="Genomic_DNA"/>
</dbReference>
<proteinExistence type="predicted"/>